<proteinExistence type="predicted"/>
<dbReference type="KEGG" id="sman:C12CBH8_19060"/>
<dbReference type="InterPro" id="IPR036366">
    <property type="entry name" value="PGBDSf"/>
</dbReference>
<dbReference type="SUPFAM" id="SSF47090">
    <property type="entry name" value="PGBD-like"/>
    <property type="match status" value="2"/>
</dbReference>
<dbReference type="RefSeq" id="WP_215533129.1">
    <property type="nucleotide sequence ID" value="NZ_AP023321.1"/>
</dbReference>
<keyword evidence="3" id="KW-1185">Reference proteome</keyword>
<organism evidence="2 3">
    <name type="scientific">Solibaculum mannosilyticum</name>
    <dbReference type="NCBI Taxonomy" id="2780922"/>
    <lineage>
        <taxon>Bacteria</taxon>
        <taxon>Bacillati</taxon>
        <taxon>Bacillota</taxon>
        <taxon>Clostridia</taxon>
        <taxon>Eubacteriales</taxon>
        <taxon>Oscillospiraceae</taxon>
        <taxon>Solibaculum</taxon>
    </lineage>
</organism>
<protein>
    <recommendedName>
        <fullName evidence="1">Peptidoglycan binding-like domain-containing protein</fullName>
    </recommendedName>
</protein>
<dbReference type="Proteomes" id="UP000593890">
    <property type="component" value="Chromosome"/>
</dbReference>
<evidence type="ECO:0000313" key="3">
    <source>
        <dbReference type="Proteomes" id="UP000593890"/>
    </source>
</evidence>
<feature type="domain" description="Peptidoglycan binding-like" evidence="1">
    <location>
        <begin position="11"/>
        <end position="68"/>
    </location>
</feature>
<gene>
    <name evidence="2" type="ORF">C12CBH8_19060</name>
</gene>
<evidence type="ECO:0000313" key="2">
    <source>
        <dbReference type="EMBL" id="BCI61267.1"/>
    </source>
</evidence>
<name>A0A7I8D356_9FIRM</name>
<dbReference type="AlphaFoldDB" id="A0A7I8D356"/>
<feature type="domain" description="Peptidoglycan binding-like" evidence="1">
    <location>
        <begin position="108"/>
        <end position="163"/>
    </location>
</feature>
<reference evidence="3" key="1">
    <citation type="submission" date="2020-07" db="EMBL/GenBank/DDBJ databases">
        <title>Complete genome sequencing of Clostridia bacterium strain 12CBH8.</title>
        <authorList>
            <person name="Sakamoto M."/>
            <person name="Murakami T."/>
            <person name="Mori H."/>
        </authorList>
    </citation>
    <scope>NUCLEOTIDE SEQUENCE [LARGE SCALE GENOMIC DNA]</scope>
    <source>
        <strain evidence="3">12CBH8</strain>
    </source>
</reference>
<sequence length="175" mass="19765">MAQEPFGNRTADVYELQGFLRRIARDNQRIPLIALDGIFGPETTEAVSAFQKEYDLPVTGTVDFNNWNTILDEYLRLVGQTSSPLPIYPFPSPQYVVKPGDKGDLIYIIQIMLDTIQVGFLNLYSGGFTGVYDDKTQRAVEAVQRGTGLKPTGLVDRITWDILARSYNYRIHADR</sequence>
<dbReference type="Gene3D" id="1.10.101.10">
    <property type="entry name" value="PGBD-like superfamily/PGBD"/>
    <property type="match status" value="2"/>
</dbReference>
<dbReference type="InterPro" id="IPR002477">
    <property type="entry name" value="Peptidoglycan-bd-like"/>
</dbReference>
<evidence type="ECO:0000259" key="1">
    <source>
        <dbReference type="Pfam" id="PF01471"/>
    </source>
</evidence>
<dbReference type="Pfam" id="PF01471">
    <property type="entry name" value="PG_binding_1"/>
    <property type="match status" value="2"/>
</dbReference>
<accession>A0A7I8D356</accession>
<dbReference type="InterPro" id="IPR036365">
    <property type="entry name" value="PGBD-like_sf"/>
</dbReference>
<dbReference type="EMBL" id="AP023321">
    <property type="protein sequence ID" value="BCI61267.1"/>
    <property type="molecule type" value="Genomic_DNA"/>
</dbReference>